<dbReference type="EMBL" id="HBFX01029908">
    <property type="protein sequence ID" value="CAD8966468.1"/>
    <property type="molecule type" value="Transcribed_RNA"/>
</dbReference>
<feature type="transmembrane region" description="Helical" evidence="1">
    <location>
        <begin position="69"/>
        <end position="87"/>
    </location>
</feature>
<feature type="transmembrane region" description="Helical" evidence="1">
    <location>
        <begin position="225"/>
        <end position="241"/>
    </location>
</feature>
<accession>A0A7S1E6W3</accession>
<keyword evidence="1" id="KW-1133">Transmembrane helix</keyword>
<feature type="transmembrane region" description="Helical" evidence="1">
    <location>
        <begin position="39"/>
        <end position="63"/>
    </location>
</feature>
<sequence length="340" mass="38366">MAEEAWRVCSLLTGIINPKAIARLPYLHSHHDRFMFHKAFGVLSLVSFAYRFALLICTGNSGLREGDPWTLAFVVLHTILTFSALIFHVPVQRVKSQPMIYKESQLHSIVFSMRSIAVIACRYLGPDFAPFRGLFIIMAHWGADLATQKYKQGTLMRDMPYPSEWTTDQRKAVQLFYSYAQILAIVGVFLVDFDGPFLVLFPVQIGALLMTLVRKNIITAKGWHVIYAWSLFLPFIYTFTCMEVPDMAQLIVIGTIAAVLRFRFHVNKYCLWVPLCAYTIFECDIRGSSCFSSLLSGSTGRADLWAKDIATSVPRYGDVGGNMTGEQGSPLDVAHFLNFM</sequence>
<dbReference type="AlphaFoldDB" id="A0A7S1E6W3"/>
<organism evidence="2">
    <name type="scientific">Hemiselmis andersenii</name>
    <name type="common">Cryptophyte alga</name>
    <dbReference type="NCBI Taxonomy" id="464988"/>
    <lineage>
        <taxon>Eukaryota</taxon>
        <taxon>Cryptophyceae</taxon>
        <taxon>Cryptomonadales</taxon>
        <taxon>Hemiselmidaceae</taxon>
        <taxon>Hemiselmis</taxon>
    </lineage>
</organism>
<proteinExistence type="predicted"/>
<evidence type="ECO:0000256" key="1">
    <source>
        <dbReference type="SAM" id="Phobius"/>
    </source>
</evidence>
<reference evidence="2" key="1">
    <citation type="submission" date="2021-01" db="EMBL/GenBank/DDBJ databases">
        <authorList>
            <person name="Corre E."/>
            <person name="Pelletier E."/>
            <person name="Niang G."/>
            <person name="Scheremetjew M."/>
            <person name="Finn R."/>
            <person name="Kale V."/>
            <person name="Holt S."/>
            <person name="Cochrane G."/>
            <person name="Meng A."/>
            <person name="Brown T."/>
            <person name="Cohen L."/>
        </authorList>
    </citation>
    <scope>NUCLEOTIDE SEQUENCE</scope>
    <source>
        <strain evidence="2">CCMP644</strain>
    </source>
</reference>
<feature type="transmembrane region" description="Helical" evidence="1">
    <location>
        <begin position="247"/>
        <end position="264"/>
    </location>
</feature>
<gene>
    <name evidence="2" type="ORF">HAND00432_LOCUS17998</name>
</gene>
<keyword evidence="1" id="KW-0812">Transmembrane</keyword>
<protein>
    <submittedName>
        <fullName evidence="2">Uncharacterized protein</fullName>
    </submittedName>
</protein>
<keyword evidence="1" id="KW-0472">Membrane</keyword>
<evidence type="ECO:0000313" key="2">
    <source>
        <dbReference type="EMBL" id="CAD8966468.1"/>
    </source>
</evidence>
<feature type="transmembrane region" description="Helical" evidence="1">
    <location>
        <begin position="172"/>
        <end position="191"/>
    </location>
</feature>
<name>A0A7S1E6W3_HEMAN</name>
<feature type="transmembrane region" description="Helical" evidence="1">
    <location>
        <begin position="197"/>
        <end position="213"/>
    </location>
</feature>